<dbReference type="OrthoDB" id="3578774at2"/>
<accession>A0A1I6BGK8</accession>
<dbReference type="Proteomes" id="UP000199137">
    <property type="component" value="Unassembled WGS sequence"/>
</dbReference>
<organism evidence="2 3">
    <name type="scientific">Amycolatopsis rubida</name>
    <dbReference type="NCBI Taxonomy" id="112413"/>
    <lineage>
        <taxon>Bacteria</taxon>
        <taxon>Bacillati</taxon>
        <taxon>Actinomycetota</taxon>
        <taxon>Actinomycetes</taxon>
        <taxon>Pseudonocardiales</taxon>
        <taxon>Pseudonocardiaceae</taxon>
        <taxon>Amycolatopsis</taxon>
    </lineage>
</organism>
<name>A0A1I6BGK8_9PSEU</name>
<dbReference type="EMBL" id="FOWC01000027">
    <property type="protein sequence ID" value="SFQ80041.1"/>
    <property type="molecule type" value="Genomic_DNA"/>
</dbReference>
<proteinExistence type="predicted"/>
<evidence type="ECO:0000313" key="3">
    <source>
        <dbReference type="Proteomes" id="UP000199137"/>
    </source>
</evidence>
<dbReference type="RefSeq" id="WP_093577274.1">
    <property type="nucleotide sequence ID" value="NZ_FOWC01000027.1"/>
</dbReference>
<protein>
    <submittedName>
        <fullName evidence="2">Uncharacterized protein</fullName>
    </submittedName>
</protein>
<evidence type="ECO:0000256" key="1">
    <source>
        <dbReference type="SAM" id="MobiDB-lite"/>
    </source>
</evidence>
<dbReference type="AlphaFoldDB" id="A0A1I6BGK8"/>
<dbReference type="STRING" id="112413.SAMN05421854_12728"/>
<gene>
    <name evidence="2" type="ORF">SAMN05421854_12728</name>
</gene>
<feature type="region of interest" description="Disordered" evidence="1">
    <location>
        <begin position="42"/>
        <end position="78"/>
    </location>
</feature>
<evidence type="ECO:0000313" key="2">
    <source>
        <dbReference type="EMBL" id="SFQ80041.1"/>
    </source>
</evidence>
<reference evidence="2 3" key="1">
    <citation type="submission" date="2016-10" db="EMBL/GenBank/DDBJ databases">
        <authorList>
            <person name="de Groot N.N."/>
        </authorList>
    </citation>
    <scope>NUCLEOTIDE SEQUENCE [LARGE SCALE GENOMIC DNA]</scope>
    <source>
        <strain evidence="2 3">DSM 44637</strain>
    </source>
</reference>
<sequence length="281" mass="30142">MPQYTVLFGEIIDIVLPDVLNTPYGFPDPMPVGRLDKTVWHGPAPGCSPRSRTSARSRPVRPIRFSGPGGPLDTDARPRTALSGESAELVSLTPLAARAVRARLAAEGRHAPLIGELAEAEPAGLLGLSLRALPLGGRESGIDRMAVRGDRESGLPILLDAVRRGPFRTRAMLDVLVQALPAAGAVQLGPLAEQLLVDNGEFSLEELGEQEALHAITEHLVHLLETGGPDALAPIPAAEAPPPDCESACLRPSRRGWPGTRPCVHWPEFPVLRRRPPNKRR</sequence>